<keyword evidence="3" id="KW-0378">Hydrolase</keyword>
<evidence type="ECO:0000256" key="5">
    <source>
        <dbReference type="ARBA" id="ARBA00023098"/>
    </source>
</evidence>
<keyword evidence="6" id="KW-0175">Coiled coil</keyword>
<dbReference type="CDD" id="cd09138">
    <property type="entry name" value="PLDc_vPLD1_2_yPLD_like_1"/>
    <property type="match status" value="1"/>
</dbReference>
<reference evidence="9 10" key="1">
    <citation type="journal article" date="2011" name="J. Gen. Appl. Microbiol.">
        <title>Draft genome sequencing of the enigmatic yeast Saitoella complicata.</title>
        <authorList>
            <person name="Nishida H."/>
            <person name="Hamamoto M."/>
            <person name="Sugiyama J."/>
        </authorList>
    </citation>
    <scope>NUCLEOTIDE SEQUENCE [LARGE SCALE GENOMIC DNA]</scope>
    <source>
        <strain evidence="9 10">NRRL Y-17804</strain>
    </source>
</reference>
<dbReference type="STRING" id="698492.A0A0E9NII9"/>
<dbReference type="Pfam" id="PF00614">
    <property type="entry name" value="PLDc"/>
    <property type="match status" value="1"/>
</dbReference>
<dbReference type="Proteomes" id="UP000033140">
    <property type="component" value="Unassembled WGS sequence"/>
</dbReference>
<dbReference type="GO" id="GO:0009395">
    <property type="term" value="P:phospholipid catabolic process"/>
    <property type="evidence" value="ECO:0007669"/>
    <property type="project" value="TreeGrafter"/>
</dbReference>
<dbReference type="Gene3D" id="3.30.870.10">
    <property type="entry name" value="Endonuclease Chain A"/>
    <property type="match status" value="3"/>
</dbReference>
<evidence type="ECO:0000256" key="2">
    <source>
        <dbReference type="ARBA" id="ARBA00022737"/>
    </source>
</evidence>
<keyword evidence="4" id="KW-0442">Lipid degradation</keyword>
<dbReference type="Pfam" id="PF04111">
    <property type="entry name" value="APG6"/>
    <property type="match status" value="1"/>
</dbReference>
<gene>
    <name evidence="9" type="ORF">G7K_3777-t1</name>
</gene>
<evidence type="ECO:0000256" key="3">
    <source>
        <dbReference type="ARBA" id="ARBA00022801"/>
    </source>
</evidence>
<dbReference type="SMART" id="SM00155">
    <property type="entry name" value="PLDc"/>
    <property type="match status" value="2"/>
</dbReference>
<dbReference type="GO" id="GO:0004630">
    <property type="term" value="F:phospholipase D activity"/>
    <property type="evidence" value="ECO:0007669"/>
    <property type="project" value="UniProtKB-EC"/>
</dbReference>
<dbReference type="InterPro" id="IPR015679">
    <property type="entry name" value="PLipase_D_fam"/>
</dbReference>
<dbReference type="Pfam" id="PF13091">
    <property type="entry name" value="PLDc_2"/>
    <property type="match status" value="1"/>
</dbReference>
<dbReference type="Pfam" id="PF17675">
    <property type="entry name" value="APG6_N"/>
    <property type="match status" value="1"/>
</dbReference>
<feature type="compositionally biased region" description="Polar residues" evidence="7">
    <location>
        <begin position="90"/>
        <end position="108"/>
    </location>
</feature>
<keyword evidence="10" id="KW-1185">Reference proteome</keyword>
<dbReference type="PANTHER" id="PTHR18896">
    <property type="entry name" value="PHOSPHOLIPASE D"/>
    <property type="match status" value="1"/>
</dbReference>
<dbReference type="InterPro" id="IPR025202">
    <property type="entry name" value="PLD-like_dom"/>
</dbReference>
<name>A0A0E9NII9_SAICN</name>
<dbReference type="InterPro" id="IPR001736">
    <property type="entry name" value="PLipase_D/transphosphatidylase"/>
</dbReference>
<dbReference type="PROSITE" id="PS50035">
    <property type="entry name" value="PLD"/>
    <property type="match status" value="2"/>
</dbReference>
<dbReference type="InterPro" id="IPR040455">
    <property type="entry name" value="Atg6_BARA"/>
</dbReference>
<dbReference type="InterPro" id="IPR041691">
    <property type="entry name" value="Atg6/beclin_CC"/>
</dbReference>
<keyword evidence="5" id="KW-0443">Lipid metabolism</keyword>
<feature type="domain" description="PLD phosphodiesterase" evidence="8">
    <location>
        <begin position="1188"/>
        <end position="1215"/>
    </location>
</feature>
<evidence type="ECO:0000256" key="4">
    <source>
        <dbReference type="ARBA" id="ARBA00022963"/>
    </source>
</evidence>
<feature type="region of interest" description="Disordered" evidence="7">
    <location>
        <begin position="90"/>
        <end position="116"/>
    </location>
</feature>
<reference evidence="9 10" key="2">
    <citation type="journal article" date="2014" name="J. Gen. Appl. Microbiol.">
        <title>The early diverging ascomycetous budding yeast Saitoella complicata has three histone deacetylases belonging to the Clr6, Hos2, and Rpd3 lineages.</title>
        <authorList>
            <person name="Nishida H."/>
            <person name="Matsumoto T."/>
            <person name="Kondo S."/>
            <person name="Hamamoto M."/>
            <person name="Yoshikawa H."/>
        </authorList>
    </citation>
    <scope>NUCLEOTIDE SEQUENCE [LARGE SCALE GENOMIC DNA]</scope>
    <source>
        <strain evidence="9 10">NRRL Y-17804</strain>
    </source>
</reference>
<proteinExistence type="predicted"/>
<dbReference type="PANTHER" id="PTHR18896:SF186">
    <property type="entry name" value="PHOSPHOLIPASE D"/>
    <property type="match status" value="1"/>
</dbReference>
<feature type="domain" description="PLD phosphodiesterase" evidence="8">
    <location>
        <begin position="705"/>
        <end position="732"/>
    </location>
</feature>
<evidence type="ECO:0000256" key="1">
    <source>
        <dbReference type="ARBA" id="ARBA00012027"/>
    </source>
</evidence>
<keyword evidence="2" id="KW-0677">Repeat</keyword>
<dbReference type="InterPro" id="IPR038274">
    <property type="entry name" value="Atg6/Beclin_C_sf"/>
</dbReference>
<comment type="caution">
    <text evidence="9">The sequence shown here is derived from an EMBL/GenBank/DDBJ whole genome shotgun (WGS) entry which is preliminary data.</text>
</comment>
<dbReference type="Gene3D" id="1.10.418.40">
    <property type="entry name" value="Autophagy protein 6/Beclin 1"/>
    <property type="match status" value="1"/>
</dbReference>
<dbReference type="SUPFAM" id="SSF56024">
    <property type="entry name" value="Phospholipase D/nuclease"/>
    <property type="match status" value="2"/>
</dbReference>
<feature type="coiled-coil region" evidence="6">
    <location>
        <begin position="194"/>
        <end position="277"/>
    </location>
</feature>
<evidence type="ECO:0000256" key="6">
    <source>
        <dbReference type="SAM" id="Coils"/>
    </source>
</evidence>
<dbReference type="EMBL" id="BACD03000024">
    <property type="protein sequence ID" value="GAO49628.1"/>
    <property type="molecule type" value="Genomic_DNA"/>
</dbReference>
<evidence type="ECO:0000313" key="9">
    <source>
        <dbReference type="EMBL" id="GAO49628.1"/>
    </source>
</evidence>
<dbReference type="Gene3D" id="6.10.250.3110">
    <property type="match status" value="1"/>
</dbReference>
<dbReference type="EC" id="3.1.4.4" evidence="1"/>
<accession>A0A0E9NII9</accession>
<evidence type="ECO:0000313" key="10">
    <source>
        <dbReference type="Proteomes" id="UP000033140"/>
    </source>
</evidence>
<dbReference type="CDD" id="cd09141">
    <property type="entry name" value="PLDc_vPLD1_2_yPLD_like_2"/>
    <property type="match status" value="1"/>
</dbReference>
<evidence type="ECO:0000259" key="8">
    <source>
        <dbReference type="PROSITE" id="PS50035"/>
    </source>
</evidence>
<sequence length="1412" mass="161206">MSQKCQRCKHPIIIHDSLSDPSPSTYDLLTSAANKTQSTSSSQLRIDEERRALYEQAMREAGGGGIGQGVKRSLVHPGESYVMLTQSQFTPPLLHSSPSPQTPDSNSTRAKEVDRGTLSHQISISNKLFAIVSARTDIDHPLCADCADLLLEAMDRQLTEAGRERDAYISFLKQLKAEQGYGDAEKEREKGKEVERIRREHEDAVRELTELEDERSELEEELRGLEIEDVELRKEEIAFTHQLNAIQDVLTQHLTELSHLEHEHANAQQTLKLLESTNIWTDLFTIKKDGQYGTINGLRLGKLPPGTRNPDPPDWSEINAAFGWIVLLFDSINRALLDETDTTWHGFKGVELHPLGSRSCVTRWSTAEDGKGGKRERLELFSDSAISRIFTFRRFDTGMIALLSAIQQIMLHLLLTSPKHPSSPSTTANPRPAPSSPEEYARLALGHDPPLPWEVENDRIWKLEAGKRSGSGWSIRLAFNQEESWTVALKGVLTIGKWCLGRMEGRGGVVHAAVTPTPRPHHPLHQSTDNTMGLHDFTAHLRRDLTRLVASRKNHRHDDPAEIEADEVREKIRDENRFRSFAPPRDYNDAKWFVDGRDYFFALSLAFERAEHTIYILDWWFSPELFLRRPASKNEDWRIDRCLKRAAERGVKIFISVYKEVTQAMTLSSAHTKHALEALHHNITVQRHPDHNPLGRGLPGGDIIMYWAHHEKLVVIDHSITFIGGLDLCFGRWDFRQHPLSDVNPENLELDLWPGQDYNNARIMDFAEVDKWDENRLSKIEAARMPWHDVHCSLVGPVALDAAQHFVERWNFIKHDKYRLDERYPYLDLPPPGPDPNGQEIFMHGEQHPHLKILNDKAHRLSERFQHPFERHGAHMKTRAQILRSASDWSHGVLTEDSIQECYCRVIREAEHFVYAENQFFIVGTGPESKPVENMVGRAIVDRIIRAHREGTEFRMMITIPEIPGFAGDLKQDAAEGTRAIMDFQYRSINRGNGHSIMELLEVEGINPHKYIGFYNLRSFDRINASGALRQQEEASGISYAQAEHAHAHEVMSEAMEGNTGGSGGGTGGNAMGLVGVDTSKGLKHRSITNKIRAKLHSIHLHKPPKPGDGAKGENKLVMDGEIQFEKGEAGMRRASTMREEFEKHADKEHENKIKSSIAEDALQSGINMKDEPWEGEEGSQVRSYVTEELYVHAKVLIADDRKVIIGSANLNDRSQLGTHDSEIAVFIEDGEMIDSRMAGKQYQVSKFATTLRRQLWREHLGLLPPEHVIRERRDEEHENEEKYKNMHPLPQHNHYDFDSEEDHLVKDPLDPDTQAYWQTRAEINREAFEEVFHTIPTDKVRNWADYDKYMPDPERSPLGHVFDPDIHVDMVKKHLSKVRGHVVTMPLTFLQDEMLVKKSRTFNAWTEPVYT</sequence>
<protein>
    <recommendedName>
        <fullName evidence="1">phospholipase D</fullName>
        <ecNumber evidence="1">3.1.4.4</ecNumber>
    </recommendedName>
</protein>
<reference evidence="9 10" key="3">
    <citation type="journal article" date="2015" name="Genome Announc.">
        <title>Draft Genome Sequence of the Archiascomycetous Yeast Saitoella complicata.</title>
        <authorList>
            <person name="Yamauchi K."/>
            <person name="Kondo S."/>
            <person name="Hamamoto M."/>
            <person name="Takahashi Y."/>
            <person name="Ogura Y."/>
            <person name="Hayashi T."/>
            <person name="Nishida H."/>
        </authorList>
    </citation>
    <scope>NUCLEOTIDE SEQUENCE [LARGE SCALE GENOMIC DNA]</scope>
    <source>
        <strain evidence="9 10">NRRL Y-17804</strain>
    </source>
</reference>
<evidence type="ECO:0000256" key="7">
    <source>
        <dbReference type="SAM" id="MobiDB-lite"/>
    </source>
</evidence>
<organism evidence="9 10">
    <name type="scientific">Saitoella complicata (strain BCRC 22490 / CBS 7301 / JCM 7358 / NBRC 10748 / NRRL Y-17804)</name>
    <dbReference type="NCBI Taxonomy" id="698492"/>
    <lineage>
        <taxon>Eukaryota</taxon>
        <taxon>Fungi</taxon>
        <taxon>Dikarya</taxon>
        <taxon>Ascomycota</taxon>
        <taxon>Taphrinomycotina</taxon>
        <taxon>Taphrinomycotina incertae sedis</taxon>
        <taxon>Saitoella</taxon>
    </lineage>
</organism>